<gene>
    <name evidence="11" type="ORF">Vafri_9507</name>
</gene>
<feature type="region of interest" description="Disordered" evidence="9">
    <location>
        <begin position="29"/>
        <end position="61"/>
    </location>
</feature>
<protein>
    <recommendedName>
        <fullName evidence="10">Protein kinase domain-containing protein</fullName>
    </recommendedName>
</protein>
<dbReference type="PROSITE" id="PS50011">
    <property type="entry name" value="PROTEIN_KINASE_DOM"/>
    <property type="match status" value="1"/>
</dbReference>
<feature type="binding site" evidence="7">
    <location>
        <begin position="395"/>
        <end position="396"/>
    </location>
    <ligand>
        <name>ATP</name>
        <dbReference type="ChEBI" id="CHEBI:30616"/>
    </ligand>
</feature>
<dbReference type="Proteomes" id="UP000747399">
    <property type="component" value="Unassembled WGS sequence"/>
</dbReference>
<organism evidence="11 12">
    <name type="scientific">Volvox africanus</name>
    <dbReference type="NCBI Taxonomy" id="51714"/>
    <lineage>
        <taxon>Eukaryota</taxon>
        <taxon>Viridiplantae</taxon>
        <taxon>Chlorophyta</taxon>
        <taxon>core chlorophytes</taxon>
        <taxon>Chlorophyceae</taxon>
        <taxon>CS clade</taxon>
        <taxon>Chlamydomonadales</taxon>
        <taxon>Volvocaceae</taxon>
        <taxon>Volvox</taxon>
    </lineage>
</organism>
<comment type="caution">
    <text evidence="11">The sequence shown here is derived from an EMBL/GenBank/DDBJ whole genome shotgun (WGS) entry which is preliminary data.</text>
</comment>
<dbReference type="FunFam" id="1.10.510.10:FF:000813">
    <property type="entry name" value="Aurora-like kinase"/>
    <property type="match status" value="1"/>
</dbReference>
<keyword evidence="3 7" id="KW-0547">Nucleotide-binding</keyword>
<evidence type="ECO:0000256" key="6">
    <source>
        <dbReference type="PIRSR" id="PIRSR630616-1"/>
    </source>
</evidence>
<feature type="region of interest" description="Disordered" evidence="9">
    <location>
        <begin position="148"/>
        <end position="182"/>
    </location>
</feature>
<dbReference type="SUPFAM" id="SSF56112">
    <property type="entry name" value="Protein kinase-like (PK-like)"/>
    <property type="match status" value="1"/>
</dbReference>
<dbReference type="InterPro" id="IPR000719">
    <property type="entry name" value="Prot_kinase_dom"/>
</dbReference>
<sequence length="599" mass="65096">MSTRGRGMDAKVAGRGSFVGTLKRLFKASHRSQDGAKVGEATSPSQTPTRMPHSTDSETGRDSLDIQVTHASEASGTLPSPFSSRKSLDRQLFFSTSGPLISTFPRNISLSKDPLHHSISDSCENSSVQTKSQRLLTDDAGWPFEQQQKQLQSHLGRGARGSPLKLAPRSDASLPSLYDSPSRTSLDVQSVAISSPALSGASPRHKQATPVSLPSVEAPAQRAAPQPPDGAVDMSAGVSPPPITTLLALCPGAPPAMRRRHWSLEDYEVTRRIYKGSSSAVYKATCRRSGIPVALKIYSLTRVPPNVLHMIVREIKIHVELVHKHIVMLYGAFQDEKRLVLVQEYAGRGDLHGIYRSLNRRMTEAQLTHLVLAPFMDALSYLHARGICHRDIKPENILFSNDWRLMIADFGVSIDLNQERAVTRAGTLEYMAPEVERCPLKMLPEENKENKDLAYTTAVDIWATGVLAYELMVGFPPFVVDNATSAGGAGARGASARPGEMFLAEYANRRTLSFPASTSSHARDFISLALAERPEERPTALQLSRHPWLAAAMQQPPPRRSLGQLSSFNVVPMYPSRLGSSSMASGPSSNAVAAAALAI</sequence>
<keyword evidence="1" id="KW-0723">Serine/threonine-protein kinase</keyword>
<keyword evidence="2" id="KW-0808">Transferase</keyword>
<evidence type="ECO:0000313" key="11">
    <source>
        <dbReference type="EMBL" id="GIL53936.1"/>
    </source>
</evidence>
<dbReference type="InterPro" id="IPR008271">
    <property type="entry name" value="Ser/Thr_kinase_AS"/>
</dbReference>
<feature type="cross-link" description="Glycyl lysine isopeptide (Lys-Gly) (interchain with G-Cter in SUMO2)" evidence="8">
    <location>
        <position position="393"/>
    </location>
</feature>
<feature type="active site" description="Proton acceptor" evidence="6">
    <location>
        <position position="391"/>
    </location>
</feature>
<dbReference type="InterPro" id="IPR030616">
    <property type="entry name" value="Aur-like"/>
</dbReference>
<dbReference type="EMBL" id="BNCO01000016">
    <property type="protein sequence ID" value="GIL53936.1"/>
    <property type="molecule type" value="Genomic_DNA"/>
</dbReference>
<feature type="region of interest" description="Disordered" evidence="9">
    <location>
        <begin position="197"/>
        <end position="231"/>
    </location>
</feature>
<feature type="binding site" evidence="7">
    <location>
        <position position="296"/>
    </location>
    <ligand>
        <name>ATP</name>
        <dbReference type="ChEBI" id="CHEBI:30616"/>
    </ligand>
</feature>
<dbReference type="AlphaFoldDB" id="A0A8J4EZS4"/>
<evidence type="ECO:0000256" key="1">
    <source>
        <dbReference type="ARBA" id="ARBA00022527"/>
    </source>
</evidence>
<dbReference type="SMART" id="SM00220">
    <property type="entry name" value="S_TKc"/>
    <property type="match status" value="1"/>
</dbReference>
<evidence type="ECO:0000256" key="5">
    <source>
        <dbReference type="ARBA" id="ARBA00022840"/>
    </source>
</evidence>
<reference evidence="11" key="1">
    <citation type="journal article" date="2021" name="Proc. Natl. Acad. Sci. U.S.A.">
        <title>Three genomes in the algal genus Volvox reveal the fate of a haploid sex-determining region after a transition to homothallism.</title>
        <authorList>
            <person name="Yamamoto K."/>
            <person name="Hamaji T."/>
            <person name="Kawai-Toyooka H."/>
            <person name="Matsuzaki R."/>
            <person name="Takahashi F."/>
            <person name="Nishimura Y."/>
            <person name="Kawachi M."/>
            <person name="Noguchi H."/>
            <person name="Minakuchi Y."/>
            <person name="Umen J.G."/>
            <person name="Toyoda A."/>
            <person name="Nozaki H."/>
        </authorList>
    </citation>
    <scope>NUCLEOTIDE SEQUENCE</scope>
    <source>
        <strain evidence="11">NIES-3780</strain>
    </source>
</reference>
<feature type="binding site" evidence="7">
    <location>
        <position position="409"/>
    </location>
    <ligand>
        <name>ATP</name>
        <dbReference type="ChEBI" id="CHEBI:30616"/>
    </ligand>
</feature>
<evidence type="ECO:0000256" key="2">
    <source>
        <dbReference type="ARBA" id="ARBA00022679"/>
    </source>
</evidence>
<keyword evidence="5 7" id="KW-0067">ATP-binding</keyword>
<dbReference type="Gene3D" id="1.10.510.10">
    <property type="entry name" value="Transferase(Phosphotransferase) domain 1"/>
    <property type="match status" value="1"/>
</dbReference>
<dbReference type="FunFam" id="3.30.200.20:FF:000042">
    <property type="entry name" value="Aurora kinase A"/>
    <property type="match status" value="1"/>
</dbReference>
<evidence type="ECO:0000256" key="7">
    <source>
        <dbReference type="PIRSR" id="PIRSR630616-2"/>
    </source>
</evidence>
<feature type="compositionally biased region" description="Polar residues" evidence="9">
    <location>
        <begin position="42"/>
        <end position="52"/>
    </location>
</feature>
<dbReference type="InterPro" id="IPR011009">
    <property type="entry name" value="Kinase-like_dom_sf"/>
</dbReference>
<name>A0A8J4EZS4_9CHLO</name>
<feature type="domain" description="Protein kinase" evidence="10">
    <location>
        <begin position="267"/>
        <end position="549"/>
    </location>
</feature>
<dbReference type="Pfam" id="PF00069">
    <property type="entry name" value="Pkinase"/>
    <property type="match status" value="1"/>
</dbReference>
<evidence type="ECO:0000256" key="4">
    <source>
        <dbReference type="ARBA" id="ARBA00022777"/>
    </source>
</evidence>
<keyword evidence="4" id="KW-0418">Kinase</keyword>
<feature type="binding site" evidence="7">
    <location>
        <begin position="344"/>
        <end position="346"/>
    </location>
    <ligand>
        <name>ATP</name>
        <dbReference type="ChEBI" id="CHEBI:30616"/>
    </ligand>
</feature>
<evidence type="ECO:0000313" key="12">
    <source>
        <dbReference type="Proteomes" id="UP000747399"/>
    </source>
</evidence>
<keyword evidence="12" id="KW-1185">Reference proteome</keyword>
<evidence type="ECO:0000256" key="3">
    <source>
        <dbReference type="ARBA" id="ARBA00022741"/>
    </source>
</evidence>
<dbReference type="GO" id="GO:0005524">
    <property type="term" value="F:ATP binding"/>
    <property type="evidence" value="ECO:0007669"/>
    <property type="project" value="UniProtKB-KW"/>
</dbReference>
<dbReference type="GO" id="GO:0004674">
    <property type="term" value="F:protein serine/threonine kinase activity"/>
    <property type="evidence" value="ECO:0007669"/>
    <property type="project" value="UniProtKB-KW"/>
</dbReference>
<evidence type="ECO:0000259" key="10">
    <source>
        <dbReference type="PROSITE" id="PS50011"/>
    </source>
</evidence>
<proteinExistence type="predicted"/>
<accession>A0A8J4EZS4</accession>
<dbReference type="PROSITE" id="PS00108">
    <property type="entry name" value="PROTEIN_KINASE_ST"/>
    <property type="match status" value="1"/>
</dbReference>
<evidence type="ECO:0000256" key="9">
    <source>
        <dbReference type="SAM" id="MobiDB-lite"/>
    </source>
</evidence>
<evidence type="ECO:0000256" key="8">
    <source>
        <dbReference type="PIRSR" id="PIRSR630616-3"/>
    </source>
</evidence>
<dbReference type="PANTHER" id="PTHR24350">
    <property type="entry name" value="SERINE/THREONINE-PROTEIN KINASE IAL-RELATED"/>
    <property type="match status" value="1"/>
</dbReference>